<sequence length="157" mass="16808">MKLRPSHISKKCQYKTPHKSITIFQTNSSALAHKKTKKQRHEEHLVIHVLGPLCAILGGRGAEAAVITCGTVKSKAGACVPYASGKAPAPTPTCCSNLRQLAGLVKNVGDKKAICQCLKNAGKSLGIQDRYLTKIPRDCNINVGFSVSTSTDCTKIH</sequence>
<comment type="similarity">
    <text evidence="1 2">Belongs to the plant LTP family.</text>
</comment>
<dbReference type="SUPFAM" id="SSF47699">
    <property type="entry name" value="Bifunctional inhibitor/lipid-transfer protein/seed storage 2S albumin"/>
    <property type="match status" value="1"/>
</dbReference>
<evidence type="ECO:0000313" key="4">
    <source>
        <dbReference type="EMBL" id="TXG48217.1"/>
    </source>
</evidence>
<evidence type="ECO:0000256" key="2">
    <source>
        <dbReference type="RuleBase" id="RU000628"/>
    </source>
</evidence>
<evidence type="ECO:0000313" key="5">
    <source>
        <dbReference type="Proteomes" id="UP000323000"/>
    </source>
</evidence>
<dbReference type="GO" id="GO:0006869">
    <property type="term" value="P:lipid transport"/>
    <property type="evidence" value="ECO:0007669"/>
    <property type="project" value="InterPro"/>
</dbReference>
<dbReference type="PRINTS" id="PR00382">
    <property type="entry name" value="LIPIDTRNSFER"/>
</dbReference>
<dbReference type="InterPro" id="IPR036312">
    <property type="entry name" value="Bifun_inhib/LTP/seed_sf"/>
</dbReference>
<feature type="domain" description="Bifunctional inhibitor/plant lipid transfer protein/seed storage helical" evidence="3">
    <location>
        <begin position="69"/>
        <end position="153"/>
    </location>
</feature>
<gene>
    <name evidence="4" type="ORF">EZV62_027511</name>
</gene>
<dbReference type="Gene3D" id="1.10.110.10">
    <property type="entry name" value="Plant lipid-transfer and hydrophobic proteins"/>
    <property type="match status" value="1"/>
</dbReference>
<keyword evidence="2" id="KW-0813">Transport</keyword>
<reference evidence="5" key="1">
    <citation type="journal article" date="2019" name="Gigascience">
        <title>De novo genome assembly of the endangered Acer yangbiense, a plant species with extremely small populations endemic to Yunnan Province, China.</title>
        <authorList>
            <person name="Yang J."/>
            <person name="Wariss H.M."/>
            <person name="Tao L."/>
            <person name="Zhang R."/>
            <person name="Yun Q."/>
            <person name="Hollingsworth P."/>
            <person name="Dao Z."/>
            <person name="Luo G."/>
            <person name="Guo H."/>
            <person name="Ma Y."/>
            <person name="Sun W."/>
        </authorList>
    </citation>
    <scope>NUCLEOTIDE SEQUENCE [LARGE SCALE GENOMIC DNA]</scope>
    <source>
        <strain evidence="5">cv. Malutang</strain>
    </source>
</reference>
<proteinExistence type="inferred from homology"/>
<organism evidence="4 5">
    <name type="scientific">Acer yangbiense</name>
    <dbReference type="NCBI Taxonomy" id="1000413"/>
    <lineage>
        <taxon>Eukaryota</taxon>
        <taxon>Viridiplantae</taxon>
        <taxon>Streptophyta</taxon>
        <taxon>Embryophyta</taxon>
        <taxon>Tracheophyta</taxon>
        <taxon>Spermatophyta</taxon>
        <taxon>Magnoliopsida</taxon>
        <taxon>eudicotyledons</taxon>
        <taxon>Gunneridae</taxon>
        <taxon>Pentapetalae</taxon>
        <taxon>rosids</taxon>
        <taxon>malvids</taxon>
        <taxon>Sapindales</taxon>
        <taxon>Sapindaceae</taxon>
        <taxon>Hippocastanoideae</taxon>
        <taxon>Acereae</taxon>
        <taxon>Acer</taxon>
    </lineage>
</organism>
<comment type="caution">
    <text evidence="4">The sequence shown here is derived from an EMBL/GenBank/DDBJ whole genome shotgun (WGS) entry which is preliminary data.</text>
</comment>
<dbReference type="Pfam" id="PF00234">
    <property type="entry name" value="Tryp_alpha_amyl"/>
    <property type="match status" value="1"/>
</dbReference>
<dbReference type="PROSITE" id="PS00597">
    <property type="entry name" value="PLANT_LTP"/>
    <property type="match status" value="1"/>
</dbReference>
<evidence type="ECO:0000256" key="1">
    <source>
        <dbReference type="ARBA" id="ARBA00009748"/>
    </source>
</evidence>
<name>A0A5C7GUU2_9ROSI</name>
<dbReference type="InterPro" id="IPR000528">
    <property type="entry name" value="Plant_nsLTP"/>
</dbReference>
<dbReference type="AlphaFoldDB" id="A0A5C7GUU2"/>
<dbReference type="CDD" id="cd01960">
    <property type="entry name" value="nsLTP1"/>
    <property type="match status" value="1"/>
</dbReference>
<dbReference type="PANTHER" id="PTHR33076">
    <property type="entry name" value="NON-SPECIFIC LIPID-TRANSFER PROTEIN 2-RELATED"/>
    <property type="match status" value="1"/>
</dbReference>
<keyword evidence="2" id="KW-0446">Lipid-binding</keyword>
<comment type="function">
    <text evidence="2">Plant non-specific lipid-transfer proteins transfer phospholipids as well as galactolipids across membranes. May play a role in wax or cutin deposition in the cell walls of expanding epidermal cells and certain secretory tissues.</text>
</comment>
<protein>
    <recommendedName>
        <fullName evidence="2">Non-specific lipid-transfer protein</fullName>
    </recommendedName>
</protein>
<dbReference type="Proteomes" id="UP000323000">
    <property type="component" value="Chromosome 13"/>
</dbReference>
<evidence type="ECO:0000259" key="3">
    <source>
        <dbReference type="SMART" id="SM00499"/>
    </source>
</evidence>
<dbReference type="EMBL" id="VAHF01000013">
    <property type="protein sequence ID" value="TXG48217.1"/>
    <property type="molecule type" value="Genomic_DNA"/>
</dbReference>
<dbReference type="OrthoDB" id="1917968at2759"/>
<accession>A0A5C7GUU2</accession>
<dbReference type="GO" id="GO:0008289">
    <property type="term" value="F:lipid binding"/>
    <property type="evidence" value="ECO:0007669"/>
    <property type="project" value="UniProtKB-KW"/>
</dbReference>
<dbReference type="SMART" id="SM00499">
    <property type="entry name" value="AAI"/>
    <property type="match status" value="1"/>
</dbReference>
<dbReference type="InterPro" id="IPR016140">
    <property type="entry name" value="Bifunc_inhib/LTP/seed_store"/>
</dbReference>
<keyword evidence="5" id="KW-1185">Reference proteome</keyword>